<dbReference type="RefSeq" id="XP_068353486.1">
    <property type="nucleotide sequence ID" value="XM_068494054.1"/>
</dbReference>
<evidence type="ECO:0000313" key="3">
    <source>
        <dbReference type="EMBL" id="OHT00350.1"/>
    </source>
</evidence>
<keyword evidence="1" id="KW-0175">Coiled coil</keyword>
<evidence type="ECO:0000256" key="1">
    <source>
        <dbReference type="SAM" id="Coils"/>
    </source>
</evidence>
<proteinExistence type="predicted"/>
<keyword evidence="4" id="KW-1185">Reference proteome</keyword>
<reference evidence="3" key="1">
    <citation type="submission" date="2016-10" db="EMBL/GenBank/DDBJ databases">
        <authorList>
            <person name="Benchimol M."/>
            <person name="Almeida L.G."/>
            <person name="Vasconcelos A.T."/>
            <person name="Perreira-Neves A."/>
            <person name="Rosa I.A."/>
            <person name="Tasca T."/>
            <person name="Bogo M.R."/>
            <person name="de Souza W."/>
        </authorList>
    </citation>
    <scope>NUCLEOTIDE SEQUENCE [LARGE SCALE GENOMIC DNA]</scope>
    <source>
        <strain evidence="3">K</strain>
    </source>
</reference>
<organism evidence="3 4">
    <name type="scientific">Tritrichomonas foetus</name>
    <dbReference type="NCBI Taxonomy" id="1144522"/>
    <lineage>
        <taxon>Eukaryota</taxon>
        <taxon>Metamonada</taxon>
        <taxon>Parabasalia</taxon>
        <taxon>Tritrichomonadida</taxon>
        <taxon>Tritrichomonadidae</taxon>
        <taxon>Tritrichomonas</taxon>
    </lineage>
</organism>
<sequence length="210" mass="24489">MNHSQFVYAKSPQILEDLDDPRVSKTPQPSSRPPSSPNYSKALTEINLMSNKIMLLSLKNAAQRKKCNKYEANLETITRAINNNVDELSSIVFSIEEDNENLKQEIEKRKLLMDKINEIRNQSDNYFDNLIDTADFLSRCHILQKKIERIRKIQQEQNSDSNKQTFMELRKRLSALKQRNAAEHAKLGYHMLLLNEEKDKLLQQIEKAKS</sequence>
<feature type="coiled-coil region" evidence="1">
    <location>
        <begin position="60"/>
        <end position="122"/>
    </location>
</feature>
<dbReference type="Proteomes" id="UP000179807">
    <property type="component" value="Unassembled WGS sequence"/>
</dbReference>
<feature type="region of interest" description="Disordered" evidence="2">
    <location>
        <begin position="1"/>
        <end position="39"/>
    </location>
</feature>
<gene>
    <name evidence="3" type="ORF">TRFO_08024</name>
</gene>
<name>A0A1J4JS68_9EUKA</name>
<dbReference type="EMBL" id="MLAK01000960">
    <property type="protein sequence ID" value="OHT00350.1"/>
    <property type="molecule type" value="Genomic_DNA"/>
</dbReference>
<dbReference type="AlphaFoldDB" id="A0A1J4JS68"/>
<dbReference type="GeneID" id="94828758"/>
<comment type="caution">
    <text evidence="3">The sequence shown here is derived from an EMBL/GenBank/DDBJ whole genome shotgun (WGS) entry which is preliminary data.</text>
</comment>
<accession>A0A1J4JS68</accession>
<evidence type="ECO:0000313" key="4">
    <source>
        <dbReference type="Proteomes" id="UP000179807"/>
    </source>
</evidence>
<dbReference type="VEuPathDB" id="TrichDB:TRFO_08024"/>
<protein>
    <submittedName>
        <fullName evidence="3">Uncharacterized protein</fullName>
    </submittedName>
</protein>
<evidence type="ECO:0000256" key="2">
    <source>
        <dbReference type="SAM" id="MobiDB-lite"/>
    </source>
</evidence>